<organism evidence="1 2">
    <name type="scientific">Paxillus rubicundulus Ve08.2h10</name>
    <dbReference type="NCBI Taxonomy" id="930991"/>
    <lineage>
        <taxon>Eukaryota</taxon>
        <taxon>Fungi</taxon>
        <taxon>Dikarya</taxon>
        <taxon>Basidiomycota</taxon>
        <taxon>Agaricomycotina</taxon>
        <taxon>Agaricomycetes</taxon>
        <taxon>Agaricomycetidae</taxon>
        <taxon>Boletales</taxon>
        <taxon>Paxilineae</taxon>
        <taxon>Paxillaceae</taxon>
        <taxon>Paxillus</taxon>
    </lineage>
</organism>
<feature type="non-terminal residue" evidence="1">
    <location>
        <position position="57"/>
    </location>
</feature>
<reference evidence="2" key="2">
    <citation type="submission" date="2015-01" db="EMBL/GenBank/DDBJ databases">
        <title>Evolutionary Origins and Diversification of the Mycorrhizal Mutualists.</title>
        <authorList>
            <consortium name="DOE Joint Genome Institute"/>
            <consortium name="Mycorrhizal Genomics Consortium"/>
            <person name="Kohler A."/>
            <person name="Kuo A."/>
            <person name="Nagy L.G."/>
            <person name="Floudas D."/>
            <person name="Copeland A."/>
            <person name="Barry K.W."/>
            <person name="Cichocki N."/>
            <person name="Veneault-Fourrey C."/>
            <person name="LaButti K."/>
            <person name="Lindquist E.A."/>
            <person name="Lipzen A."/>
            <person name="Lundell T."/>
            <person name="Morin E."/>
            <person name="Murat C."/>
            <person name="Riley R."/>
            <person name="Ohm R."/>
            <person name="Sun H."/>
            <person name="Tunlid A."/>
            <person name="Henrissat B."/>
            <person name="Grigoriev I.V."/>
            <person name="Hibbett D.S."/>
            <person name="Martin F."/>
        </authorList>
    </citation>
    <scope>NUCLEOTIDE SEQUENCE [LARGE SCALE GENOMIC DNA]</scope>
    <source>
        <strain evidence="2">Ve08.2h10</strain>
    </source>
</reference>
<evidence type="ECO:0000313" key="1">
    <source>
        <dbReference type="EMBL" id="KIK97741.1"/>
    </source>
</evidence>
<protein>
    <submittedName>
        <fullName evidence="1">Uncharacterized protein</fullName>
    </submittedName>
</protein>
<gene>
    <name evidence="1" type="ORF">PAXRUDRAFT_762696</name>
</gene>
<dbReference type="EMBL" id="KN824922">
    <property type="protein sequence ID" value="KIK97741.1"/>
    <property type="molecule type" value="Genomic_DNA"/>
</dbReference>
<evidence type="ECO:0000313" key="2">
    <source>
        <dbReference type="Proteomes" id="UP000054538"/>
    </source>
</evidence>
<dbReference type="Proteomes" id="UP000054538">
    <property type="component" value="Unassembled WGS sequence"/>
</dbReference>
<dbReference type="InParanoid" id="A0A0D0E1K3"/>
<reference evidence="1 2" key="1">
    <citation type="submission" date="2014-04" db="EMBL/GenBank/DDBJ databases">
        <authorList>
            <consortium name="DOE Joint Genome Institute"/>
            <person name="Kuo A."/>
            <person name="Kohler A."/>
            <person name="Jargeat P."/>
            <person name="Nagy L.G."/>
            <person name="Floudas D."/>
            <person name="Copeland A."/>
            <person name="Barry K.W."/>
            <person name="Cichocki N."/>
            <person name="Veneault-Fourrey C."/>
            <person name="LaButti K."/>
            <person name="Lindquist E.A."/>
            <person name="Lipzen A."/>
            <person name="Lundell T."/>
            <person name="Morin E."/>
            <person name="Murat C."/>
            <person name="Sun H."/>
            <person name="Tunlid A."/>
            <person name="Henrissat B."/>
            <person name="Grigoriev I.V."/>
            <person name="Hibbett D.S."/>
            <person name="Martin F."/>
            <person name="Nordberg H.P."/>
            <person name="Cantor M.N."/>
            <person name="Hua S.X."/>
        </authorList>
    </citation>
    <scope>NUCLEOTIDE SEQUENCE [LARGE SCALE GENOMIC DNA]</scope>
    <source>
        <strain evidence="1 2">Ve08.2h10</strain>
    </source>
</reference>
<accession>A0A0D0E1K3</accession>
<proteinExistence type="predicted"/>
<sequence length="57" mass="6024">VGLGGHCTSRASGGSPLPCPYALPCIASEVVPPTVPQHRGHSMGQGCVQRWFQSHQR</sequence>
<dbReference type="AlphaFoldDB" id="A0A0D0E1K3"/>
<keyword evidence="2" id="KW-1185">Reference proteome</keyword>
<name>A0A0D0E1K3_9AGAM</name>
<dbReference type="HOGENOM" id="CLU_3002106_0_0_1"/>